<evidence type="ECO:0008006" key="5">
    <source>
        <dbReference type="Google" id="ProtNLM"/>
    </source>
</evidence>
<dbReference type="Proteomes" id="UP001501495">
    <property type="component" value="Unassembled WGS sequence"/>
</dbReference>
<dbReference type="RefSeq" id="WP_344733244.1">
    <property type="nucleotide sequence ID" value="NZ_BAAAZH010000013.1"/>
</dbReference>
<feature type="region of interest" description="Disordered" evidence="1">
    <location>
        <begin position="405"/>
        <end position="439"/>
    </location>
</feature>
<comment type="caution">
    <text evidence="3">The sequence shown here is derived from an EMBL/GenBank/DDBJ whole genome shotgun (WGS) entry which is preliminary data.</text>
</comment>
<accession>A0ABP7XIE6</accession>
<evidence type="ECO:0000256" key="1">
    <source>
        <dbReference type="SAM" id="MobiDB-lite"/>
    </source>
</evidence>
<evidence type="ECO:0000313" key="3">
    <source>
        <dbReference type="EMBL" id="GAA4118573.1"/>
    </source>
</evidence>
<feature type="chain" id="PRO_5047240853" description="Carboxypeptidase regulatory-like domain-containing protein" evidence="2">
    <location>
        <begin position="20"/>
        <end position="439"/>
    </location>
</feature>
<keyword evidence="4" id="KW-1185">Reference proteome</keyword>
<proteinExistence type="predicted"/>
<dbReference type="SUPFAM" id="SSF49452">
    <property type="entry name" value="Starch-binding domain-like"/>
    <property type="match status" value="1"/>
</dbReference>
<gene>
    <name evidence="3" type="ORF">GCM10022215_20270</name>
</gene>
<protein>
    <recommendedName>
        <fullName evidence="5">Carboxypeptidase regulatory-like domain-containing protein</fullName>
    </recommendedName>
</protein>
<evidence type="ECO:0000313" key="4">
    <source>
        <dbReference type="Proteomes" id="UP001501495"/>
    </source>
</evidence>
<feature type="signal peptide" evidence="2">
    <location>
        <begin position="1"/>
        <end position="19"/>
    </location>
</feature>
<name>A0ABP7XIE6_9ACTN</name>
<reference evidence="4" key="1">
    <citation type="journal article" date="2019" name="Int. J. Syst. Evol. Microbiol.">
        <title>The Global Catalogue of Microorganisms (GCM) 10K type strain sequencing project: providing services to taxonomists for standard genome sequencing and annotation.</title>
        <authorList>
            <consortium name="The Broad Institute Genomics Platform"/>
            <consortium name="The Broad Institute Genome Sequencing Center for Infectious Disease"/>
            <person name="Wu L."/>
            <person name="Ma J."/>
        </authorList>
    </citation>
    <scope>NUCLEOTIDE SEQUENCE [LARGE SCALE GENOMIC DNA]</scope>
    <source>
        <strain evidence="4">JCM 16703</strain>
    </source>
</reference>
<dbReference type="Gene3D" id="2.60.40.1120">
    <property type="entry name" value="Carboxypeptidase-like, regulatory domain"/>
    <property type="match status" value="1"/>
</dbReference>
<sequence length="439" mass="45976">MLVALLIAVLATGVDAARAGTGAPSGTTAAAETARTTATGRVWGAVVGPDGDVPKVDVRIFAADWSYLRATRARGGAFSLRLAPGTYHLQFADRRPSYDISKYAPTDRTVTVTAGGSRFVSVRMQRGGFLYGTAYAGGAPAKYATIKATNRYEQTYTTKADGRGRFALGGLPRTRYYVFTYDRTQTWVGPGIGTGRIDPGEGRGITPRLSTRAGRLIVGVDAGGQAVRGTVVTAVSRRTGQFWTASARRGLVSFSGLAPGRYVLHVGGYGDWFGTTARPAVRVRSGKVAVTHVSLTRRGAQVTGRIVDSARPSVPLAEVQVVLYDAQGRQVGVRRTGSDGRFTFGGQLTTQTGMIVVAQPDPANGSDFLGVEPNRCRFTRAQTAPFGVVTGEVRGLADLALPHATTQDRPSCLPASASPSASPSASTSPSSSPSASPRS</sequence>
<evidence type="ECO:0000256" key="2">
    <source>
        <dbReference type="SAM" id="SignalP"/>
    </source>
</evidence>
<dbReference type="InterPro" id="IPR013784">
    <property type="entry name" value="Carb-bd-like_fold"/>
</dbReference>
<feature type="compositionally biased region" description="Low complexity" evidence="1">
    <location>
        <begin position="410"/>
        <end position="439"/>
    </location>
</feature>
<keyword evidence="2" id="KW-0732">Signal</keyword>
<organism evidence="3 4">
    <name type="scientific">Nocardioides fonticola</name>
    <dbReference type="NCBI Taxonomy" id="450363"/>
    <lineage>
        <taxon>Bacteria</taxon>
        <taxon>Bacillati</taxon>
        <taxon>Actinomycetota</taxon>
        <taxon>Actinomycetes</taxon>
        <taxon>Propionibacteriales</taxon>
        <taxon>Nocardioidaceae</taxon>
        <taxon>Nocardioides</taxon>
    </lineage>
</organism>
<dbReference type="EMBL" id="BAAAZH010000013">
    <property type="protein sequence ID" value="GAA4118573.1"/>
    <property type="molecule type" value="Genomic_DNA"/>
</dbReference>